<accession>A0ABT9AMQ3</accession>
<evidence type="ECO:0000313" key="1">
    <source>
        <dbReference type="EMBL" id="MDO7855557.1"/>
    </source>
</evidence>
<dbReference type="Proteomes" id="UP001176478">
    <property type="component" value="Unassembled WGS sequence"/>
</dbReference>
<protein>
    <submittedName>
        <fullName evidence="1">Uncharacterized protein</fullName>
    </submittedName>
</protein>
<organism evidence="1 2">
    <name type="scientific">Providencia huashanensis</name>
    <dbReference type="NCBI Taxonomy" id="3037798"/>
    <lineage>
        <taxon>Bacteria</taxon>
        <taxon>Pseudomonadati</taxon>
        <taxon>Pseudomonadota</taxon>
        <taxon>Gammaproteobacteria</taxon>
        <taxon>Enterobacterales</taxon>
        <taxon>Morganellaceae</taxon>
        <taxon>Providencia</taxon>
    </lineage>
</organism>
<comment type="caution">
    <text evidence="1">The sequence shown here is derived from an EMBL/GenBank/DDBJ whole genome shotgun (WGS) entry which is preliminary data.</text>
</comment>
<evidence type="ECO:0000313" key="2">
    <source>
        <dbReference type="Proteomes" id="UP001176478"/>
    </source>
</evidence>
<name>A0ABT9AMQ3_9GAMM</name>
<reference evidence="1" key="2">
    <citation type="journal article" date="2024" name="Int. J. Antimicrob. Agents">
        <title>Identification of a novel Providencia species showing multi-drug-resistant in three patients with hospital-acquired infection.</title>
        <authorList>
            <person name="Yang W."/>
            <person name="Chen J."/>
            <person name="Yang F."/>
            <person name="Ji P."/>
            <person name="Shen S."/>
            <person name="Yin D."/>
            <person name="Hu F."/>
        </authorList>
    </citation>
    <scope>NUCLEOTIDE SEQUENCE</scope>
    <source>
        <strain evidence="1">CRE-138-0111</strain>
    </source>
</reference>
<sequence>MKIGRCPICHSDFHLDAILEDESSRLLIDKISKLSHGCARHLVNYIGLFRREKNNLSNSRALKLVEEVLELYPSNRVLAHALSETVERIREKRAQGDTKPLSNHNYLKTVYSSSQQLFAQSSNVKEREKKQTSGSDSQEAYFKQMQNYGVDLATLPGGLEWLKSRGKETWYEKNYISITIFSFAFNGKY</sequence>
<keyword evidence="2" id="KW-1185">Reference proteome</keyword>
<proteinExistence type="predicted"/>
<gene>
    <name evidence="1" type="ORF">Q5E86_04025</name>
</gene>
<reference evidence="1" key="1">
    <citation type="submission" date="2023-07" db="EMBL/GenBank/DDBJ databases">
        <authorList>
            <person name="Yang W."/>
            <person name="Chen J."/>
            <person name="Ji P."/>
            <person name="Hu F."/>
        </authorList>
    </citation>
    <scope>NUCLEOTIDE SEQUENCE</scope>
    <source>
        <strain evidence="1">CRE-138-0111</strain>
    </source>
</reference>
<dbReference type="EMBL" id="JAUQTG010000001">
    <property type="protein sequence ID" value="MDO7855557.1"/>
    <property type="molecule type" value="Genomic_DNA"/>
</dbReference>